<dbReference type="AlphaFoldDB" id="A0A6M0QC61"/>
<keyword evidence="4" id="KW-1185">Reference proteome</keyword>
<comment type="caution">
    <text evidence="3">The sequence shown here is derived from an EMBL/GenBank/DDBJ whole genome shotgun (WGS) entry which is preliminary data.</text>
</comment>
<gene>
    <name evidence="3" type="ORF">G4D63_15395</name>
</gene>
<evidence type="ECO:0000256" key="1">
    <source>
        <dbReference type="SAM" id="Phobius"/>
    </source>
</evidence>
<evidence type="ECO:0000313" key="3">
    <source>
        <dbReference type="EMBL" id="NEY73120.1"/>
    </source>
</evidence>
<keyword evidence="1" id="KW-1133">Transmembrane helix</keyword>
<keyword evidence="1" id="KW-0472">Membrane</keyword>
<sequence length="262" mass="30581">MNWSRIKTIFIIVFLVLDLFLLSQFVDKRNSNQLGLLAEATLEDQLRENDITYPELPKDPIQETYITGSSRTFTAEDLVNLEGQQAQILNKTLIYSKFEEPVPVPENSANWLETFVSKHMISGEDYVFWGFEEKSRMLIFFQQYEDHTIFYNENAVIKIILNEKNEMIEYQQTVLTDLEEMEVDADQAGSFTALKAIENMFIRNEIKHGSTITQVDLGYYTLISDSQVFVPTWHFIIDNKENYFVNAIEGHIIRDSAKWSEE</sequence>
<feature type="domain" description="Regulatory protein YycH-like" evidence="2">
    <location>
        <begin position="39"/>
        <end position="248"/>
    </location>
</feature>
<accession>A0A6M0QC61</accession>
<feature type="transmembrane region" description="Helical" evidence="1">
    <location>
        <begin position="6"/>
        <end position="26"/>
    </location>
</feature>
<reference evidence="3 4" key="1">
    <citation type="submission" date="2020-02" db="EMBL/GenBank/DDBJ databases">
        <title>Bacillus aquiflavi sp. nov., isolated from yellow water of strong flavor Chinese baijiu in Yibin region of China.</title>
        <authorList>
            <person name="Xie J."/>
        </authorList>
    </citation>
    <scope>NUCLEOTIDE SEQUENCE [LARGE SCALE GENOMIC DNA]</scope>
    <source>
        <strain evidence="3 4">SA4</strain>
    </source>
</reference>
<protein>
    <submittedName>
        <fullName evidence="3">Transcriptional regulator</fullName>
    </submittedName>
</protein>
<organism evidence="3 4">
    <name type="scientific">Bacillus mesophilus</name>
    <dbReference type="NCBI Taxonomy" id="1808955"/>
    <lineage>
        <taxon>Bacteria</taxon>
        <taxon>Bacillati</taxon>
        <taxon>Bacillota</taxon>
        <taxon>Bacilli</taxon>
        <taxon>Bacillales</taxon>
        <taxon>Bacillaceae</taxon>
        <taxon>Bacillus</taxon>
    </lineage>
</organism>
<evidence type="ECO:0000259" key="2">
    <source>
        <dbReference type="Pfam" id="PF09648"/>
    </source>
</evidence>
<dbReference type="GO" id="GO:0016020">
    <property type="term" value="C:membrane"/>
    <property type="evidence" value="ECO:0007669"/>
    <property type="project" value="InterPro"/>
</dbReference>
<dbReference type="InterPro" id="IPR018604">
    <property type="entry name" value="YycI-like"/>
</dbReference>
<dbReference type="EMBL" id="JAAIWM010000005">
    <property type="protein sequence ID" value="NEY73120.1"/>
    <property type="molecule type" value="Genomic_DNA"/>
</dbReference>
<keyword evidence="1" id="KW-0812">Transmembrane</keyword>
<dbReference type="Proteomes" id="UP000481043">
    <property type="component" value="Unassembled WGS sequence"/>
</dbReference>
<dbReference type="Gene3D" id="2.40.128.690">
    <property type="entry name" value="YycH protein, domain 3-like"/>
    <property type="match status" value="1"/>
</dbReference>
<proteinExistence type="predicted"/>
<evidence type="ECO:0000313" key="4">
    <source>
        <dbReference type="Proteomes" id="UP000481043"/>
    </source>
</evidence>
<dbReference type="Pfam" id="PF09648">
    <property type="entry name" value="YycI"/>
    <property type="match status" value="1"/>
</dbReference>
<dbReference type="RefSeq" id="WP_163180581.1">
    <property type="nucleotide sequence ID" value="NZ_JAAIWM010000005.1"/>
</dbReference>
<name>A0A6M0QC61_9BACI</name>